<keyword evidence="3" id="KW-1185">Reference proteome</keyword>
<feature type="compositionally biased region" description="Basic and acidic residues" evidence="1">
    <location>
        <begin position="40"/>
        <end position="49"/>
    </location>
</feature>
<dbReference type="GeneID" id="9689275"/>
<evidence type="ECO:0000313" key="2">
    <source>
        <dbReference type="EMBL" id="EEH52207.1"/>
    </source>
</evidence>
<dbReference type="RefSeq" id="XP_003063834.1">
    <property type="nucleotide sequence ID" value="XM_003063788.1"/>
</dbReference>
<accession>C1N738</accession>
<evidence type="ECO:0000313" key="3">
    <source>
        <dbReference type="Proteomes" id="UP000001876"/>
    </source>
</evidence>
<reference evidence="2 3" key="1">
    <citation type="journal article" date="2009" name="Science">
        <title>Green evolution and dynamic adaptations revealed by genomes of the marine picoeukaryotes Micromonas.</title>
        <authorList>
            <person name="Worden A.Z."/>
            <person name="Lee J.H."/>
            <person name="Mock T."/>
            <person name="Rouze P."/>
            <person name="Simmons M.P."/>
            <person name="Aerts A.L."/>
            <person name="Allen A.E."/>
            <person name="Cuvelier M.L."/>
            <person name="Derelle E."/>
            <person name="Everett M.V."/>
            <person name="Foulon E."/>
            <person name="Grimwood J."/>
            <person name="Gundlach H."/>
            <person name="Henrissat B."/>
            <person name="Napoli C."/>
            <person name="McDonald S.M."/>
            <person name="Parker M.S."/>
            <person name="Rombauts S."/>
            <person name="Salamov A."/>
            <person name="Von Dassow P."/>
            <person name="Badger J.H."/>
            <person name="Coutinho P.M."/>
            <person name="Demir E."/>
            <person name="Dubchak I."/>
            <person name="Gentemann C."/>
            <person name="Eikrem W."/>
            <person name="Gready J.E."/>
            <person name="John U."/>
            <person name="Lanier W."/>
            <person name="Lindquist E.A."/>
            <person name="Lucas S."/>
            <person name="Mayer K.F."/>
            <person name="Moreau H."/>
            <person name="Not F."/>
            <person name="Otillar R."/>
            <person name="Panaud O."/>
            <person name="Pangilinan J."/>
            <person name="Paulsen I."/>
            <person name="Piegu B."/>
            <person name="Poliakov A."/>
            <person name="Robbens S."/>
            <person name="Schmutz J."/>
            <person name="Toulza E."/>
            <person name="Wyss T."/>
            <person name="Zelensky A."/>
            <person name="Zhou K."/>
            <person name="Armbrust E.V."/>
            <person name="Bhattacharya D."/>
            <person name="Goodenough U.W."/>
            <person name="Van de Peer Y."/>
            <person name="Grigoriev I.V."/>
        </authorList>
    </citation>
    <scope>NUCLEOTIDE SEQUENCE [LARGE SCALE GENOMIC DNA]</scope>
    <source>
        <strain evidence="2 3">CCMP1545</strain>
    </source>
</reference>
<name>C1N738_MICPC</name>
<dbReference type="AlphaFoldDB" id="C1N738"/>
<dbReference type="EMBL" id="GG663749">
    <property type="protein sequence ID" value="EEH52207.1"/>
    <property type="molecule type" value="Genomic_DNA"/>
</dbReference>
<dbReference type="Proteomes" id="UP000001876">
    <property type="component" value="Unassembled WGS sequence"/>
</dbReference>
<protein>
    <submittedName>
        <fullName evidence="2">Predicted protein</fullName>
    </submittedName>
</protein>
<organism evidence="3">
    <name type="scientific">Micromonas pusilla (strain CCMP1545)</name>
    <name type="common">Picoplanktonic green alga</name>
    <dbReference type="NCBI Taxonomy" id="564608"/>
    <lineage>
        <taxon>Eukaryota</taxon>
        <taxon>Viridiplantae</taxon>
        <taxon>Chlorophyta</taxon>
        <taxon>Mamiellophyceae</taxon>
        <taxon>Mamiellales</taxon>
        <taxon>Mamiellaceae</taxon>
        <taxon>Micromonas</taxon>
    </lineage>
</organism>
<gene>
    <name evidence="2" type="ORF">MICPUCDRAFT_53543</name>
</gene>
<dbReference type="KEGG" id="mpp:MICPUCDRAFT_53543"/>
<evidence type="ECO:0000256" key="1">
    <source>
        <dbReference type="SAM" id="MobiDB-lite"/>
    </source>
</evidence>
<feature type="region of interest" description="Disordered" evidence="1">
    <location>
        <begin position="40"/>
        <end position="60"/>
    </location>
</feature>
<sequence>MREGTATISDPMLIADYELQLDVIASCKKRVIDAQKRIKALKETAETPRRRPGSTAKATA</sequence>
<proteinExistence type="predicted"/>